<feature type="domain" description="AAA+ ATPase" evidence="18">
    <location>
        <begin position="233"/>
        <end position="373"/>
    </location>
</feature>
<feature type="binding site" evidence="15">
    <location>
        <position position="467"/>
    </location>
    <ligand>
        <name>Zn(2+)</name>
        <dbReference type="ChEBI" id="CHEBI:29105"/>
        <note>catalytic</note>
    </ligand>
</feature>
<dbReference type="GO" id="GO:0005524">
    <property type="term" value="F:ATP binding"/>
    <property type="evidence" value="ECO:0007669"/>
    <property type="project" value="UniProtKB-UniRule"/>
</dbReference>
<organism evidence="19 20">
    <name type="scientific">Streptomyces luteolifulvus</name>
    <dbReference type="NCBI Taxonomy" id="2615112"/>
    <lineage>
        <taxon>Bacteria</taxon>
        <taxon>Bacillati</taxon>
        <taxon>Actinomycetota</taxon>
        <taxon>Actinomycetes</taxon>
        <taxon>Kitasatosporales</taxon>
        <taxon>Streptomycetaceae</taxon>
        <taxon>Streptomyces</taxon>
    </lineage>
</organism>
<dbReference type="GO" id="GO:0008270">
    <property type="term" value="F:zinc ion binding"/>
    <property type="evidence" value="ECO:0007669"/>
    <property type="project" value="UniProtKB-UniRule"/>
</dbReference>
<comment type="subunit">
    <text evidence="15">Homohexamer.</text>
</comment>
<evidence type="ECO:0000256" key="4">
    <source>
        <dbReference type="ARBA" id="ARBA00022670"/>
    </source>
</evidence>
<dbReference type="GO" id="GO:0004176">
    <property type="term" value="F:ATP-dependent peptidase activity"/>
    <property type="evidence" value="ECO:0007669"/>
    <property type="project" value="InterPro"/>
</dbReference>
<keyword evidence="8 15" id="KW-0378">Hydrolase</keyword>
<evidence type="ECO:0000256" key="11">
    <source>
        <dbReference type="ARBA" id="ARBA00022989"/>
    </source>
</evidence>
<keyword evidence="5 15" id="KW-0812">Transmembrane</keyword>
<comment type="function">
    <text evidence="15">Acts as a processive, ATP-dependent zinc metallopeptidase for both cytoplasmic and membrane proteins. Plays a role in the quality control of integral membrane proteins.</text>
</comment>
<dbReference type="Gene3D" id="1.20.58.760">
    <property type="entry name" value="Peptidase M41"/>
    <property type="match status" value="1"/>
</dbReference>
<dbReference type="GO" id="GO:0005886">
    <property type="term" value="C:plasma membrane"/>
    <property type="evidence" value="ECO:0007669"/>
    <property type="project" value="UniProtKB-SubCell"/>
</dbReference>
<keyword evidence="10 15" id="KW-0067">ATP-binding</keyword>
<dbReference type="Gene3D" id="3.40.50.300">
    <property type="entry name" value="P-loop containing nucleotide triphosphate hydrolases"/>
    <property type="match status" value="1"/>
</dbReference>
<dbReference type="Pfam" id="PF00004">
    <property type="entry name" value="AAA"/>
    <property type="match status" value="1"/>
</dbReference>
<evidence type="ECO:0000256" key="1">
    <source>
        <dbReference type="ARBA" id="ARBA00004370"/>
    </source>
</evidence>
<dbReference type="Gene3D" id="3.30.720.210">
    <property type="match status" value="1"/>
</dbReference>
<dbReference type="FunFam" id="1.20.58.760:FF:000001">
    <property type="entry name" value="ATP-dependent zinc metalloprotease FtsH"/>
    <property type="match status" value="1"/>
</dbReference>
<keyword evidence="12 15" id="KW-0482">Metalloprotease</keyword>
<keyword evidence="7 15" id="KW-0547">Nucleotide-binding</keyword>
<comment type="cofactor">
    <cofactor evidence="15">
        <name>Zn(2+)</name>
        <dbReference type="ChEBI" id="CHEBI:29105"/>
    </cofactor>
    <text evidence="15">Binds 1 zinc ion per subunit.</text>
</comment>
<dbReference type="FunFam" id="3.40.50.300:FF:000001">
    <property type="entry name" value="ATP-dependent zinc metalloprotease FtsH"/>
    <property type="match status" value="1"/>
</dbReference>
<evidence type="ECO:0000256" key="3">
    <source>
        <dbReference type="ARBA" id="ARBA00022475"/>
    </source>
</evidence>
<dbReference type="HAMAP" id="MF_01458">
    <property type="entry name" value="FtsH"/>
    <property type="match status" value="1"/>
</dbReference>
<keyword evidence="20" id="KW-1185">Reference proteome</keyword>
<dbReference type="InterPro" id="IPR041569">
    <property type="entry name" value="AAA_lid_3"/>
</dbReference>
<evidence type="ECO:0000256" key="5">
    <source>
        <dbReference type="ARBA" id="ARBA00022692"/>
    </source>
</evidence>
<dbReference type="SMART" id="SM00382">
    <property type="entry name" value="AAA"/>
    <property type="match status" value="1"/>
</dbReference>
<dbReference type="PANTHER" id="PTHR23076">
    <property type="entry name" value="METALLOPROTEASE M41 FTSH"/>
    <property type="match status" value="1"/>
</dbReference>
<keyword evidence="3 15" id="KW-1003">Cell membrane</keyword>
<keyword evidence="4 15" id="KW-0645">Protease</keyword>
<comment type="similarity">
    <text evidence="16">Belongs to the AAA ATPase family.</text>
</comment>
<dbReference type="RefSeq" id="WP_150954024.1">
    <property type="nucleotide sequence ID" value="NZ_VZRB01000027.1"/>
</dbReference>
<dbReference type="Pfam" id="PF17862">
    <property type="entry name" value="AAA_lid_3"/>
    <property type="match status" value="1"/>
</dbReference>
<dbReference type="PANTHER" id="PTHR23076:SF97">
    <property type="entry name" value="ATP-DEPENDENT ZINC METALLOPROTEASE YME1L1"/>
    <property type="match status" value="1"/>
</dbReference>
<dbReference type="NCBIfam" id="TIGR01241">
    <property type="entry name" value="FtsH_fam"/>
    <property type="match status" value="1"/>
</dbReference>
<dbReference type="Proteomes" id="UP000442707">
    <property type="component" value="Unassembled WGS sequence"/>
</dbReference>
<evidence type="ECO:0000256" key="10">
    <source>
        <dbReference type="ARBA" id="ARBA00022840"/>
    </source>
</evidence>
<evidence type="ECO:0000256" key="2">
    <source>
        <dbReference type="ARBA" id="ARBA00010044"/>
    </source>
</evidence>
<dbReference type="Gene3D" id="1.10.8.60">
    <property type="match status" value="1"/>
</dbReference>
<dbReference type="InterPro" id="IPR027417">
    <property type="entry name" value="P-loop_NTPase"/>
</dbReference>
<dbReference type="InterPro" id="IPR011546">
    <property type="entry name" value="Pept_M41_FtsH_extracell"/>
</dbReference>
<comment type="caution">
    <text evidence="19">The sequence shown here is derived from an EMBL/GenBank/DDBJ whole genome shotgun (WGS) entry which is preliminary data.</text>
</comment>
<feature type="binding site" evidence="15">
    <location>
        <position position="539"/>
    </location>
    <ligand>
        <name>Zn(2+)</name>
        <dbReference type="ChEBI" id="CHEBI:29105"/>
        <note>catalytic</note>
    </ligand>
</feature>
<dbReference type="InterPro" id="IPR003960">
    <property type="entry name" value="ATPase_AAA_CS"/>
</dbReference>
<evidence type="ECO:0000313" key="19">
    <source>
        <dbReference type="EMBL" id="KAB1141996.1"/>
    </source>
</evidence>
<dbReference type="GO" id="GO:0016887">
    <property type="term" value="F:ATP hydrolysis activity"/>
    <property type="evidence" value="ECO:0007669"/>
    <property type="project" value="UniProtKB-UniRule"/>
</dbReference>
<dbReference type="InterPro" id="IPR003593">
    <property type="entry name" value="AAA+_ATPase"/>
</dbReference>
<evidence type="ECO:0000256" key="7">
    <source>
        <dbReference type="ARBA" id="ARBA00022741"/>
    </source>
</evidence>
<feature type="binding site" evidence="15">
    <location>
        <position position="463"/>
    </location>
    <ligand>
        <name>Zn(2+)</name>
        <dbReference type="ChEBI" id="CHEBI:29105"/>
        <note>catalytic</note>
    </ligand>
</feature>
<feature type="binding site" evidence="15">
    <location>
        <begin position="241"/>
        <end position="248"/>
    </location>
    <ligand>
        <name>ATP</name>
        <dbReference type="ChEBI" id="CHEBI:30616"/>
    </ligand>
</feature>
<dbReference type="Pfam" id="PF06480">
    <property type="entry name" value="FtsH_ext"/>
    <property type="match status" value="1"/>
</dbReference>
<dbReference type="InterPro" id="IPR003959">
    <property type="entry name" value="ATPase_AAA_core"/>
</dbReference>
<dbReference type="InterPro" id="IPR000642">
    <property type="entry name" value="Peptidase_M41"/>
</dbReference>
<dbReference type="GO" id="GO:0006508">
    <property type="term" value="P:proteolysis"/>
    <property type="evidence" value="ECO:0007669"/>
    <property type="project" value="UniProtKB-KW"/>
</dbReference>
<evidence type="ECO:0000256" key="9">
    <source>
        <dbReference type="ARBA" id="ARBA00022833"/>
    </source>
</evidence>
<evidence type="ECO:0000256" key="14">
    <source>
        <dbReference type="ARBA" id="ARBA00061570"/>
    </source>
</evidence>
<feature type="transmembrane region" description="Helical" evidence="15">
    <location>
        <begin position="144"/>
        <end position="165"/>
    </location>
</feature>
<comment type="similarity">
    <text evidence="14 15">In the central section; belongs to the AAA ATPase family.</text>
</comment>
<evidence type="ECO:0000313" key="20">
    <source>
        <dbReference type="Proteomes" id="UP000442707"/>
    </source>
</evidence>
<name>A0A6H9UT34_9ACTN</name>
<keyword evidence="13 15" id="KW-0472">Membrane</keyword>
<dbReference type="GO" id="GO:0004222">
    <property type="term" value="F:metalloendopeptidase activity"/>
    <property type="evidence" value="ECO:0007669"/>
    <property type="project" value="InterPro"/>
</dbReference>
<evidence type="ECO:0000256" key="13">
    <source>
        <dbReference type="ARBA" id="ARBA00023136"/>
    </source>
</evidence>
<comment type="subcellular location">
    <subcellularLocation>
        <location evidence="15">Cell membrane</location>
        <topology evidence="15">Multi-pass membrane protein</topology>
        <orientation evidence="15">Cytoplasmic side</orientation>
    </subcellularLocation>
    <subcellularLocation>
        <location evidence="1">Membrane</location>
    </subcellularLocation>
</comment>
<dbReference type="AlphaFoldDB" id="A0A6H9UT34"/>
<dbReference type="CDD" id="cd19501">
    <property type="entry name" value="RecA-like_FtsH"/>
    <property type="match status" value="1"/>
</dbReference>
<dbReference type="EC" id="3.4.24.-" evidence="15"/>
<dbReference type="InterPro" id="IPR005936">
    <property type="entry name" value="FtsH"/>
</dbReference>
<feature type="transmembrane region" description="Helical" evidence="15">
    <location>
        <begin position="37"/>
        <end position="55"/>
    </location>
</feature>
<evidence type="ECO:0000256" key="8">
    <source>
        <dbReference type="ARBA" id="ARBA00022801"/>
    </source>
</evidence>
<evidence type="ECO:0000256" key="15">
    <source>
        <dbReference type="HAMAP-Rule" id="MF_01458"/>
    </source>
</evidence>
<dbReference type="EMBL" id="VZRB01000027">
    <property type="protein sequence ID" value="KAB1141996.1"/>
    <property type="molecule type" value="Genomic_DNA"/>
</dbReference>
<dbReference type="Pfam" id="PF01434">
    <property type="entry name" value="Peptidase_M41"/>
    <property type="match status" value="1"/>
</dbReference>
<dbReference type="PROSITE" id="PS00674">
    <property type="entry name" value="AAA"/>
    <property type="match status" value="1"/>
</dbReference>
<evidence type="ECO:0000256" key="16">
    <source>
        <dbReference type="RuleBase" id="RU003651"/>
    </source>
</evidence>
<dbReference type="SUPFAM" id="SSF140990">
    <property type="entry name" value="FtsH protease domain-like"/>
    <property type="match status" value="1"/>
</dbReference>
<keyword evidence="6 15" id="KW-0479">Metal-binding</keyword>
<evidence type="ECO:0000256" key="12">
    <source>
        <dbReference type="ARBA" id="ARBA00023049"/>
    </source>
</evidence>
<evidence type="ECO:0000256" key="17">
    <source>
        <dbReference type="SAM" id="MobiDB-lite"/>
    </source>
</evidence>
<dbReference type="GO" id="GO:0030163">
    <property type="term" value="P:protein catabolic process"/>
    <property type="evidence" value="ECO:0007669"/>
    <property type="project" value="UniProtKB-UniRule"/>
</dbReference>
<dbReference type="SUPFAM" id="SSF52540">
    <property type="entry name" value="P-loop containing nucleoside triphosphate hydrolases"/>
    <property type="match status" value="1"/>
</dbReference>
<proteinExistence type="inferred from homology"/>
<evidence type="ECO:0000256" key="6">
    <source>
        <dbReference type="ARBA" id="ARBA00022723"/>
    </source>
</evidence>
<comment type="similarity">
    <text evidence="2 15">In the C-terminal section; belongs to the peptidase M41 family.</text>
</comment>
<dbReference type="FunFam" id="1.10.8.60:FF:000001">
    <property type="entry name" value="ATP-dependent zinc metalloprotease FtsH"/>
    <property type="match status" value="1"/>
</dbReference>
<feature type="active site" evidence="15">
    <location>
        <position position="464"/>
    </location>
</feature>
<dbReference type="InterPro" id="IPR037219">
    <property type="entry name" value="Peptidase_M41-like"/>
</dbReference>
<sequence length="645" mass="70081">MSNAAPPRKTPDQPWRTEGTPDEPPRRPGGRRTRGRWWGLAVTAVIVFLLAYIGLNYLGKGDEPTISYTEFSRQVDAGNVSKIYSKGDAIQGELKEARDDPDDGGEYTKFRTQRPAFADDNLWQNLSSHDVTVTARPVVQERSLLSNLLISLIPIVLLVAVWVFFARRMSAGLGGAGGMFGRKAPPKPVELLPGTERTTFADVAGIDEVKGELDDVVDFLEHPDAYRRMGAKMPRGVLLAGPPGTGKTLLARAVAGEAGVPFFSASASEFIEMIVGVGASRVRELFAEARKVAPSIIFIDEIDTIGRQRGGGPSVSGHDEREQTLNQILTEMDGFSGSEGVVVVAATNRADILDPALTRPGRFDRVVTVSPPDRGGREAILKIHTREIPLAEDVDLAQLARTTPGMTGADLANLANEAALLAVKRKQDKVTQPDLSEALEKVQLGAERTLVMPEEDRRRTAFHESGHALLGMLQPGADPVRKITIVPRGRALGVTMSTPEVERYAHSEEYLRGRIIGALGGMAAEQVVYGVITTGAESDLEQVTNIARGMVARWGMSERVGRLSALPSDAQQAYGLSAAPQTLDVIDAEMRRIVDECYEEACRKLREHRGKLDALTEALLENETLEEADAYRIAGITRLKKEQDA</sequence>
<protein>
    <recommendedName>
        <fullName evidence="15">ATP-dependent zinc metalloprotease FtsH</fullName>
        <ecNumber evidence="15">3.4.24.-</ecNumber>
    </recommendedName>
</protein>
<feature type="region of interest" description="Disordered" evidence="17">
    <location>
        <begin position="1"/>
        <end position="33"/>
    </location>
</feature>
<evidence type="ECO:0000259" key="18">
    <source>
        <dbReference type="SMART" id="SM00382"/>
    </source>
</evidence>
<keyword evidence="11 15" id="KW-1133">Transmembrane helix</keyword>
<reference evidence="19 20" key="1">
    <citation type="submission" date="2019-09" db="EMBL/GenBank/DDBJ databases">
        <title>Screening of Novel Bioactive Compounds from Soil-Associated.</title>
        <authorList>
            <person name="Zhao S."/>
        </authorList>
    </citation>
    <scope>NUCLEOTIDE SEQUENCE [LARGE SCALE GENOMIC DNA]</scope>
    <source>
        <strain evidence="19 20">HIT-DPA4</strain>
    </source>
</reference>
<gene>
    <name evidence="19" type="primary">hflB</name>
    <name evidence="15" type="synonym">ftsH</name>
    <name evidence="19" type="ORF">F7R91_30380</name>
</gene>
<accession>A0A6H9UT34</accession>
<keyword evidence="9 15" id="KW-0862">Zinc</keyword>